<keyword evidence="3" id="KW-1185">Reference proteome</keyword>
<name>A0ABU0Z9U8_9ACTN</name>
<feature type="transmembrane region" description="Helical" evidence="1">
    <location>
        <begin position="210"/>
        <end position="232"/>
    </location>
</feature>
<evidence type="ECO:0000313" key="3">
    <source>
        <dbReference type="Proteomes" id="UP001230908"/>
    </source>
</evidence>
<dbReference type="RefSeq" id="WP_308711099.1">
    <property type="nucleotide sequence ID" value="NZ_JAVHUY010000003.1"/>
</dbReference>
<organism evidence="2 3">
    <name type="scientific">Phytohabitans maris</name>
    <dbReference type="NCBI Taxonomy" id="3071409"/>
    <lineage>
        <taxon>Bacteria</taxon>
        <taxon>Bacillati</taxon>
        <taxon>Actinomycetota</taxon>
        <taxon>Actinomycetes</taxon>
        <taxon>Micromonosporales</taxon>
        <taxon>Micromonosporaceae</taxon>
    </lineage>
</organism>
<protein>
    <submittedName>
        <fullName evidence="2">Uncharacterized protein</fullName>
    </submittedName>
</protein>
<keyword evidence="1" id="KW-0812">Transmembrane</keyword>
<keyword evidence="1" id="KW-1133">Transmembrane helix</keyword>
<reference evidence="2 3" key="1">
    <citation type="submission" date="2023-08" db="EMBL/GenBank/DDBJ databases">
        <title>Phytohabitans sansha sp. nov., isolated from marine sediment.</title>
        <authorList>
            <person name="Zhao Y."/>
            <person name="Yi K."/>
        </authorList>
    </citation>
    <scope>NUCLEOTIDE SEQUENCE [LARGE SCALE GENOMIC DNA]</scope>
    <source>
        <strain evidence="2 3">ZYX-F-186</strain>
    </source>
</reference>
<dbReference type="Proteomes" id="UP001230908">
    <property type="component" value="Unassembled WGS sequence"/>
</dbReference>
<accession>A0ABU0Z9U8</accession>
<feature type="transmembrane region" description="Helical" evidence="1">
    <location>
        <begin position="21"/>
        <end position="41"/>
    </location>
</feature>
<gene>
    <name evidence="2" type="ORF">RB614_04740</name>
</gene>
<dbReference type="EMBL" id="JAVHUY010000003">
    <property type="protein sequence ID" value="MDQ7903825.1"/>
    <property type="molecule type" value="Genomic_DNA"/>
</dbReference>
<proteinExistence type="predicted"/>
<evidence type="ECO:0000256" key="1">
    <source>
        <dbReference type="SAM" id="Phobius"/>
    </source>
</evidence>
<keyword evidence="1" id="KW-0472">Membrane</keyword>
<comment type="caution">
    <text evidence="2">The sequence shown here is derived from an EMBL/GenBank/DDBJ whole genome shotgun (WGS) entry which is preliminary data.</text>
</comment>
<evidence type="ECO:0000313" key="2">
    <source>
        <dbReference type="EMBL" id="MDQ7903825.1"/>
    </source>
</evidence>
<sequence length="254" mass="25908">MTRPARPARKPTTRAKRIARVLKVLVFAGVPLAAVGVWLAVAPPSLDGGTTVPAPDGEMGAQTAAQLAKASAAQGVCYGWQLRSGGTSVSRGSNLGAGTAVDSDPARCPRWVEVQASVTWTSSASEAPDSAWVTVAAQGVAPPPESRLDRFGITDGAFVDEPDWAVCQAALALPLLLAETGAVPPAPVATAGAAAGPAPEAGSDFWRDRWPFAVGAAVLLALAALTVAIGWFERKHERTRARPAPTAPTPAAGP</sequence>